<comment type="caution">
    <text evidence="2">The sequence shown here is derived from an EMBL/GenBank/DDBJ whole genome shotgun (WGS) entry which is preliminary data.</text>
</comment>
<dbReference type="Gene3D" id="3.10.180.10">
    <property type="entry name" value="2,3-Dihydroxybiphenyl 1,2-Dioxygenase, domain 1"/>
    <property type="match status" value="1"/>
</dbReference>
<dbReference type="SUPFAM" id="SSF54593">
    <property type="entry name" value="Glyoxalase/Bleomycin resistance protein/Dihydroxybiphenyl dioxygenase"/>
    <property type="match status" value="1"/>
</dbReference>
<dbReference type="EMBL" id="JBHTBQ010000002">
    <property type="protein sequence ID" value="MFC7418463.1"/>
    <property type="molecule type" value="Genomic_DNA"/>
</dbReference>
<gene>
    <name evidence="2" type="ORF">ACFQNF_01040</name>
</gene>
<proteinExistence type="predicted"/>
<dbReference type="Proteomes" id="UP001596473">
    <property type="component" value="Unassembled WGS sequence"/>
</dbReference>
<evidence type="ECO:0000259" key="1">
    <source>
        <dbReference type="PROSITE" id="PS51819"/>
    </source>
</evidence>
<dbReference type="PROSITE" id="PS51819">
    <property type="entry name" value="VOC"/>
    <property type="match status" value="1"/>
</dbReference>
<accession>A0ABW2QSN3</accession>
<dbReference type="Pfam" id="PF00903">
    <property type="entry name" value="Glyoxalase"/>
    <property type="match status" value="1"/>
</dbReference>
<dbReference type="InterPro" id="IPR029068">
    <property type="entry name" value="Glyas_Bleomycin-R_OHBP_Dase"/>
</dbReference>
<dbReference type="RefSeq" id="WP_380185471.1">
    <property type="nucleotide sequence ID" value="NZ_JBHTBQ010000002.1"/>
</dbReference>
<reference evidence="3" key="1">
    <citation type="journal article" date="2019" name="Int. J. Syst. Evol. Microbiol.">
        <title>The Global Catalogue of Microorganisms (GCM) 10K type strain sequencing project: providing services to taxonomists for standard genome sequencing and annotation.</title>
        <authorList>
            <consortium name="The Broad Institute Genomics Platform"/>
            <consortium name="The Broad Institute Genome Sequencing Center for Infectious Disease"/>
            <person name="Wu L."/>
            <person name="Ma J."/>
        </authorList>
    </citation>
    <scope>NUCLEOTIDE SEQUENCE [LARGE SCALE GENOMIC DNA]</scope>
    <source>
        <strain evidence="3">CCUG 62945</strain>
    </source>
</reference>
<keyword evidence="3" id="KW-1185">Reference proteome</keyword>
<protein>
    <submittedName>
        <fullName evidence="2">VOC family protein</fullName>
    </submittedName>
</protein>
<sequence>MSLIGRNGPRFVLRAKFLEQPLFKCIEAILFFVRDIDGAANWYAKLFNVEVQYENPMYAFIQGPEISIGFHPVDIKCPGGVGGTTVYWEVDNIEKTIKVLQDKGAILYRGPIQTSLGDQAAMLIDPFGCTIGLHQKIK</sequence>
<dbReference type="InterPro" id="IPR037523">
    <property type="entry name" value="VOC_core"/>
</dbReference>
<name>A0ABW2QSN3_9NEIS</name>
<evidence type="ECO:0000313" key="3">
    <source>
        <dbReference type="Proteomes" id="UP001596473"/>
    </source>
</evidence>
<feature type="domain" description="VOC" evidence="1">
    <location>
        <begin position="25"/>
        <end position="136"/>
    </location>
</feature>
<evidence type="ECO:0000313" key="2">
    <source>
        <dbReference type="EMBL" id="MFC7418463.1"/>
    </source>
</evidence>
<dbReference type="InterPro" id="IPR004360">
    <property type="entry name" value="Glyas_Fos-R_dOase_dom"/>
</dbReference>
<organism evidence="2 3">
    <name type="scientific">Iodobacter arcticus</name>
    <dbReference type="NCBI Taxonomy" id="590593"/>
    <lineage>
        <taxon>Bacteria</taxon>
        <taxon>Pseudomonadati</taxon>
        <taxon>Pseudomonadota</taxon>
        <taxon>Betaproteobacteria</taxon>
        <taxon>Neisseriales</taxon>
        <taxon>Chitinibacteraceae</taxon>
        <taxon>Iodobacter</taxon>
    </lineage>
</organism>